<evidence type="ECO:0000313" key="3">
    <source>
        <dbReference type="Proteomes" id="UP000242519"/>
    </source>
</evidence>
<dbReference type="Proteomes" id="UP000242519">
    <property type="component" value="Unassembled WGS sequence"/>
</dbReference>
<organism evidence="2 3">
    <name type="scientific">Diplocarpon coronariae</name>
    <dbReference type="NCBI Taxonomy" id="2795749"/>
    <lineage>
        <taxon>Eukaryota</taxon>
        <taxon>Fungi</taxon>
        <taxon>Dikarya</taxon>
        <taxon>Ascomycota</taxon>
        <taxon>Pezizomycotina</taxon>
        <taxon>Leotiomycetes</taxon>
        <taxon>Helotiales</taxon>
        <taxon>Drepanopezizaceae</taxon>
        <taxon>Diplocarpon</taxon>
    </lineage>
</organism>
<evidence type="ECO:0000256" key="1">
    <source>
        <dbReference type="SAM" id="MobiDB-lite"/>
    </source>
</evidence>
<feature type="region of interest" description="Disordered" evidence="1">
    <location>
        <begin position="116"/>
        <end position="142"/>
    </location>
</feature>
<sequence length="142" mass="14878">MAREGTRQATGNAKPRIFPAVTEGATVTFKKRVTANAGTKTGPKKAITTKAAKPVGVTKKPAPAKKISVADKVKGVVKKAEGIVANNPAKKVGSHNPLVIILLERVEHPCLSSNYPERAAAGTKKIKGTDGSKTTKSKTVKR</sequence>
<dbReference type="InParanoid" id="A0A218Z7L0"/>
<reference evidence="2 3" key="1">
    <citation type="submission" date="2017-04" db="EMBL/GenBank/DDBJ databases">
        <title>Draft genome sequence of Marssonina coronaria NL1: causal agent of apple blotch.</title>
        <authorList>
            <person name="Cheng Q."/>
        </authorList>
    </citation>
    <scope>NUCLEOTIDE SEQUENCE [LARGE SCALE GENOMIC DNA]</scope>
    <source>
        <strain evidence="2 3">NL1</strain>
    </source>
</reference>
<accession>A0A218Z7L0</accession>
<dbReference type="OrthoDB" id="3563733at2759"/>
<dbReference type="AlphaFoldDB" id="A0A218Z7L0"/>
<keyword evidence="3" id="KW-1185">Reference proteome</keyword>
<gene>
    <name evidence="2" type="ORF">B2J93_4532</name>
</gene>
<evidence type="ECO:0000313" key="2">
    <source>
        <dbReference type="EMBL" id="OWP03968.1"/>
    </source>
</evidence>
<proteinExistence type="predicted"/>
<protein>
    <submittedName>
        <fullName evidence="2">Uncharacterized protein</fullName>
    </submittedName>
</protein>
<comment type="caution">
    <text evidence="2">The sequence shown here is derived from an EMBL/GenBank/DDBJ whole genome shotgun (WGS) entry which is preliminary data.</text>
</comment>
<dbReference type="EMBL" id="MZNU01000153">
    <property type="protein sequence ID" value="OWP03968.1"/>
    <property type="molecule type" value="Genomic_DNA"/>
</dbReference>
<name>A0A218Z7L0_9HELO</name>